<keyword evidence="10" id="KW-1185">Reference proteome</keyword>
<reference evidence="10" key="1">
    <citation type="journal article" date="2015" name="Proc. Natl. Acad. Sci. U.S.A.">
        <title>Genome sequence of the Asian Tiger mosquito, Aedes albopictus, reveals insights into its biology, genetics, and evolution.</title>
        <authorList>
            <person name="Chen X.G."/>
            <person name="Jiang X."/>
            <person name="Gu J."/>
            <person name="Xu M."/>
            <person name="Wu Y."/>
            <person name="Deng Y."/>
            <person name="Zhang C."/>
            <person name="Bonizzoni M."/>
            <person name="Dermauw W."/>
            <person name="Vontas J."/>
            <person name="Armbruster P."/>
            <person name="Huang X."/>
            <person name="Yang Y."/>
            <person name="Zhang H."/>
            <person name="He W."/>
            <person name="Peng H."/>
            <person name="Liu Y."/>
            <person name="Wu K."/>
            <person name="Chen J."/>
            <person name="Lirakis M."/>
            <person name="Topalis P."/>
            <person name="Van Leeuwen T."/>
            <person name="Hall A.B."/>
            <person name="Jiang X."/>
            <person name="Thorpe C."/>
            <person name="Mueller R.L."/>
            <person name="Sun C."/>
            <person name="Waterhouse R.M."/>
            <person name="Yan G."/>
            <person name="Tu Z.J."/>
            <person name="Fang X."/>
            <person name="James A.A."/>
        </authorList>
    </citation>
    <scope>NUCLEOTIDE SEQUENCE [LARGE SCALE GENOMIC DNA]</scope>
    <source>
        <strain evidence="10">Foshan</strain>
    </source>
</reference>
<dbReference type="SUPFAM" id="SSF57903">
    <property type="entry name" value="FYVE/PHD zinc finger"/>
    <property type="match status" value="1"/>
</dbReference>
<evidence type="ECO:0000256" key="3">
    <source>
        <dbReference type="ARBA" id="ARBA00022833"/>
    </source>
</evidence>
<dbReference type="InterPro" id="IPR013083">
    <property type="entry name" value="Znf_RING/FYVE/PHD"/>
</dbReference>
<keyword evidence="2 4" id="KW-0863">Zinc-finger</keyword>
<feature type="compositionally biased region" description="Basic residues" evidence="6">
    <location>
        <begin position="50"/>
        <end position="59"/>
    </location>
</feature>
<evidence type="ECO:0000256" key="2">
    <source>
        <dbReference type="ARBA" id="ARBA00022771"/>
    </source>
</evidence>
<dbReference type="InterPro" id="IPR040676">
    <property type="entry name" value="DUF5641"/>
</dbReference>
<feature type="region of interest" description="Disordered" evidence="6">
    <location>
        <begin position="50"/>
        <end position="125"/>
    </location>
</feature>
<evidence type="ECO:0000259" key="7">
    <source>
        <dbReference type="PROSITE" id="PS50016"/>
    </source>
</evidence>
<dbReference type="Pfam" id="PF03564">
    <property type="entry name" value="DUF1759"/>
    <property type="match status" value="1"/>
</dbReference>
<feature type="compositionally biased region" description="Polar residues" evidence="6">
    <location>
        <begin position="63"/>
        <end position="78"/>
    </location>
</feature>
<evidence type="ECO:0000313" key="10">
    <source>
        <dbReference type="Proteomes" id="UP000069940"/>
    </source>
</evidence>
<dbReference type="GeneID" id="115257847"/>
<dbReference type="InterPro" id="IPR005312">
    <property type="entry name" value="DUF1759"/>
</dbReference>
<dbReference type="InterPro" id="IPR036397">
    <property type="entry name" value="RNaseH_sf"/>
</dbReference>
<dbReference type="PROSITE" id="PS50994">
    <property type="entry name" value="INTEGRASE"/>
    <property type="match status" value="1"/>
</dbReference>
<dbReference type="InterPro" id="IPR043502">
    <property type="entry name" value="DNA/RNA_pol_sf"/>
</dbReference>
<accession>A0ABM1YG00</accession>
<evidence type="ECO:0000256" key="4">
    <source>
        <dbReference type="PROSITE-ProRule" id="PRU00146"/>
    </source>
</evidence>
<dbReference type="Gene3D" id="1.10.340.70">
    <property type="match status" value="1"/>
</dbReference>
<keyword evidence="3" id="KW-0862">Zinc</keyword>
<dbReference type="Proteomes" id="UP000069940">
    <property type="component" value="Unassembled WGS sequence"/>
</dbReference>
<dbReference type="EnsemblMetazoa" id="AALFPA23_008787.R11989">
    <property type="protein sequence ID" value="AALFPA23_008787.P11989"/>
    <property type="gene ID" value="AALFPA23_008787"/>
</dbReference>
<evidence type="ECO:0000256" key="1">
    <source>
        <dbReference type="ARBA" id="ARBA00022723"/>
    </source>
</evidence>
<dbReference type="Gene3D" id="3.10.10.10">
    <property type="entry name" value="HIV Type 1 Reverse Transcriptase, subunit A, domain 1"/>
    <property type="match status" value="1"/>
</dbReference>
<protein>
    <submittedName>
        <fullName evidence="9">Uncharacterized protein</fullName>
    </submittedName>
</protein>
<dbReference type="InterPro" id="IPR019787">
    <property type="entry name" value="Znf_PHD-finger"/>
</dbReference>
<evidence type="ECO:0000256" key="5">
    <source>
        <dbReference type="SAM" id="Coils"/>
    </source>
</evidence>
<dbReference type="InterPro" id="IPR043128">
    <property type="entry name" value="Rev_trsase/Diguanyl_cyclase"/>
</dbReference>
<dbReference type="PROSITE" id="PS01359">
    <property type="entry name" value="ZF_PHD_1"/>
    <property type="match status" value="1"/>
</dbReference>
<dbReference type="PROSITE" id="PS50016">
    <property type="entry name" value="ZF_PHD_2"/>
    <property type="match status" value="1"/>
</dbReference>
<sequence length="2024" mass="230146">MPGQCKKCNESDNDDMVACDTCSTWYHFACVGESPGVANRAFCCPVCVDKKKKSKKVPKGKSANQLGTLANVPGTSNDASSTKSVSSKKSTAAATETDRAKKSLPSRDNDAKSVASHTSRASESRVLLEFRRMEEELALREQQLEDERQMREKKLEIEKQFIQKKMQQERELREKELAQEQALLEKQLAEQVEFQNRQRELRERFQREKFEILSANLELEGAVGGLLPGVEVAQDNQQMVEAWLDKDKTLHATIQRDGAVGDTKAKSVSEQCIPKKQQVLETPKRHPEVPAVPPGAKNLDLPNFQQVDHRNEQEDNEEYDDTSEDDDSIYAPPVRAVIPAEPTKAQRAARQVLSKRLPVFTGKVEEWPLFYSSFVNSTAACGFSNIENLVRLQECLKGAALESVRSRLLLPQAVPQVIDTLRMLYGRPEQLIHTLLTKVRKTDAPRAERLESFIPFGLAVQELCDHLVAANFQDHLVNPVLIQELVDKLPAATKREWVQFKRFVQPVTLSTFAQFTTKLVAEASEVILVIDPKTKSERVKGKDRGFVNTHSSVHEKSYANTKPIALCRVCRKGEHRIRNCEEFRRLNLEGRLKLMDQLKLCERCLNEHEGWCKFKITCNVGTCRHNHHPLVHREQPNVPAALTRPPSNPTPSSSFHCLHVNSTPSVIFRIAPVTLFNGSRSIRALAYFDEGSELTLIEEELVRDLQANGKVQPLKLRWTGNIVREERNSECVSLQICGMKNRNHFDLKDAHTVDRLYLPKQHTNLREIVHQYRHLDGIAVADHTGDQPKLLIGLNNAYLLAPLESRIGSANEPIGVRSHLGWTVYGPRCAPFPKESFVGYHAALTNEELHSAMRKYFTVEDVEGTVCQLPESAADRRAREIMQNTTVKRNGRYETGLLWKTDDFAFPDSLQMALHRLRGLERRLDKNPNLDIKVRQQIQEYQTKQYIHKASAEELENANQARVWYLPLNVVLNPKKPEKVRLVWDAAAQVRGISLNSMLLAGPDLLVPLTAVLQPFRERRVAFGGDLKEMFHQFVIRNADKQAQRFVFRTDRDKDPEIFVMDVGTFGATCSPALAQYIKNYNASQYAEQYPEAVRSIVRLHYVDDYLDSADSVDEAVERAKKVRFVHSQAGFTIHKWISNSPRFLEELGEHNTEDKISLQLDEGSAERVLGLIWRPKEDVFMFSTAVRDDLAPYLLATARPTKRLALSCVMSLFDPLGLLAPFTLHGKILLQELWKSGCNWDQEINDECFSKWTWWRNTLSSIENLQIPRCYLKEASAAAYDTLQLHVFCDGSSEAYGCVAYFRLDTPGGIVCSLVMAKTKVAPLKQLSIPRMELQAAVLGARLANTVISNHRVKITKRILWSDSRTVLSWIQSDQRKYKPFVGFRIGEILQESAVDDWRYIRTKMNIADLLTKKKRDSSLSSGGEWFHGPRILYAPEDSWTGINQMIPNTNEELRACHLFHANDAVEFQGPLVDVTRFSKWNVLVRTLACVFRFVSNCRKKQQNAPIEVIETTEKIKRLVCRPMSSILVPLKQDEYEKAEIVLWKLSQGDAFQSEIEILQHNLKSPMEDWLKIDKKSVLYKLAPFLDEYQVLRVDGRLSEAEVIQYDARFPVILPSCHPVTNHLINHLHQRFGHAFKDTVVNELRMRFYVPKVRSCVSKIVKGCQSCKVRKGQPRTPRMAPLPVERLTPFVCPFSYIGIDYFGPVEVVVGRHHEKRWIVLFTCLSIRAVHLEVAHKLDTPSCIMAIRRFVLRRGPPITVFSDNGTNLKAANKELQEQIKRIDAACANVFTNARTQWRFSPPSAPHMGGVWERMVRTVKQVMAELNSSRRMNDETLLTVISEAEEIVNSRPLVYMPQDSIHAEALTPNNFTRGVTTCLENPSIPPTDQAESLRNAYKRSQVAADTLWRRWLKEYMPTLHCRNKWLEESKPLAPGDLVFIVDGYNRNGWIRGQVESVIAGKDNRIRQALVRTANGMYRRPVTKLAVIEIASSGKSNPESGSGLGLRTGELLQPLPSIVDARVPAV</sequence>
<dbReference type="SUPFAM" id="SSF56672">
    <property type="entry name" value="DNA/RNA polymerases"/>
    <property type="match status" value="1"/>
</dbReference>
<dbReference type="SMART" id="SM00249">
    <property type="entry name" value="PHD"/>
    <property type="match status" value="1"/>
</dbReference>
<name>A0ABM1YG00_AEDAL</name>
<dbReference type="InterPro" id="IPR041588">
    <property type="entry name" value="Integrase_H2C2"/>
</dbReference>
<dbReference type="Pfam" id="PF17921">
    <property type="entry name" value="Integrase_H2C2"/>
    <property type="match status" value="1"/>
</dbReference>
<keyword evidence="5" id="KW-0175">Coiled coil</keyword>
<dbReference type="InterPro" id="IPR012337">
    <property type="entry name" value="RNaseH-like_sf"/>
</dbReference>
<dbReference type="Gene3D" id="3.30.40.10">
    <property type="entry name" value="Zinc/RING finger domain, C3HC4 (zinc finger)"/>
    <property type="match status" value="1"/>
</dbReference>
<evidence type="ECO:0000256" key="6">
    <source>
        <dbReference type="SAM" id="MobiDB-lite"/>
    </source>
</evidence>
<feature type="compositionally biased region" description="Basic and acidic residues" evidence="6">
    <location>
        <begin position="96"/>
        <end position="111"/>
    </location>
</feature>
<dbReference type="CDD" id="cd15489">
    <property type="entry name" value="PHD_SF"/>
    <property type="match status" value="1"/>
</dbReference>
<dbReference type="Gene3D" id="3.30.70.270">
    <property type="match status" value="1"/>
</dbReference>
<feature type="domain" description="PHD-type" evidence="7">
    <location>
        <begin position="2"/>
        <end position="50"/>
    </location>
</feature>
<dbReference type="InterPro" id="IPR011011">
    <property type="entry name" value="Znf_FYVE_PHD"/>
</dbReference>
<evidence type="ECO:0000259" key="8">
    <source>
        <dbReference type="PROSITE" id="PS50994"/>
    </source>
</evidence>
<dbReference type="Pfam" id="PF05380">
    <property type="entry name" value="Peptidase_A17"/>
    <property type="match status" value="1"/>
</dbReference>
<proteinExistence type="predicted"/>
<dbReference type="InterPro" id="IPR001965">
    <property type="entry name" value="Znf_PHD"/>
</dbReference>
<feature type="region of interest" description="Disordered" evidence="6">
    <location>
        <begin position="259"/>
        <end position="330"/>
    </location>
</feature>
<dbReference type="InterPro" id="IPR008042">
    <property type="entry name" value="Retrotrans_Pao"/>
</dbReference>
<dbReference type="PANTHER" id="PTHR47331:SF1">
    <property type="entry name" value="GAG-LIKE PROTEIN"/>
    <property type="match status" value="1"/>
</dbReference>
<organism evidence="9 10">
    <name type="scientific">Aedes albopictus</name>
    <name type="common">Asian tiger mosquito</name>
    <name type="synonym">Stegomyia albopicta</name>
    <dbReference type="NCBI Taxonomy" id="7160"/>
    <lineage>
        <taxon>Eukaryota</taxon>
        <taxon>Metazoa</taxon>
        <taxon>Ecdysozoa</taxon>
        <taxon>Arthropoda</taxon>
        <taxon>Hexapoda</taxon>
        <taxon>Insecta</taxon>
        <taxon>Pterygota</taxon>
        <taxon>Neoptera</taxon>
        <taxon>Endopterygota</taxon>
        <taxon>Diptera</taxon>
        <taxon>Nematocera</taxon>
        <taxon>Culicoidea</taxon>
        <taxon>Culicidae</taxon>
        <taxon>Culicinae</taxon>
        <taxon>Aedini</taxon>
        <taxon>Aedes</taxon>
        <taxon>Stegomyia</taxon>
    </lineage>
</organism>
<feature type="compositionally biased region" description="Acidic residues" evidence="6">
    <location>
        <begin position="314"/>
        <end position="328"/>
    </location>
</feature>
<keyword evidence="1" id="KW-0479">Metal-binding</keyword>
<evidence type="ECO:0000313" key="9">
    <source>
        <dbReference type="EnsemblMetazoa" id="AALFPA23_008787.P11989"/>
    </source>
</evidence>
<dbReference type="Gene3D" id="3.30.420.10">
    <property type="entry name" value="Ribonuclease H-like superfamily/Ribonuclease H"/>
    <property type="match status" value="1"/>
</dbReference>
<feature type="compositionally biased region" description="Low complexity" evidence="6">
    <location>
        <begin position="79"/>
        <end position="95"/>
    </location>
</feature>
<dbReference type="RefSeq" id="XP_062704677.1">
    <property type="nucleotide sequence ID" value="XM_062848693.1"/>
</dbReference>
<feature type="coiled-coil region" evidence="5">
    <location>
        <begin position="130"/>
        <end position="204"/>
    </location>
</feature>
<dbReference type="Pfam" id="PF00628">
    <property type="entry name" value="PHD"/>
    <property type="match status" value="1"/>
</dbReference>
<dbReference type="InterPro" id="IPR001584">
    <property type="entry name" value="Integrase_cat-core"/>
</dbReference>
<reference evidence="9" key="2">
    <citation type="submission" date="2025-05" db="UniProtKB">
        <authorList>
            <consortium name="EnsemblMetazoa"/>
        </authorList>
    </citation>
    <scope>IDENTIFICATION</scope>
    <source>
        <strain evidence="9">Foshan</strain>
    </source>
</reference>
<dbReference type="SUPFAM" id="SSF53098">
    <property type="entry name" value="Ribonuclease H-like"/>
    <property type="match status" value="1"/>
</dbReference>
<dbReference type="PANTHER" id="PTHR47331">
    <property type="entry name" value="PHD-TYPE DOMAIN-CONTAINING PROTEIN"/>
    <property type="match status" value="1"/>
</dbReference>
<dbReference type="InterPro" id="IPR019786">
    <property type="entry name" value="Zinc_finger_PHD-type_CS"/>
</dbReference>
<dbReference type="Pfam" id="PF18701">
    <property type="entry name" value="DUF5641"/>
    <property type="match status" value="1"/>
</dbReference>
<feature type="domain" description="Integrase catalytic" evidence="8">
    <location>
        <begin position="1686"/>
        <end position="1875"/>
    </location>
</feature>